<evidence type="ECO:0000256" key="1">
    <source>
        <dbReference type="ARBA" id="ARBA00004651"/>
    </source>
</evidence>
<dbReference type="Pfam" id="PF01595">
    <property type="entry name" value="CNNM"/>
    <property type="match status" value="1"/>
</dbReference>
<dbReference type="EMBL" id="AJ301559">
    <property type="protein sequence ID" value="CAC35699.1"/>
    <property type="molecule type" value="Genomic_DNA"/>
</dbReference>
<name>Q9AE57_RHOFA</name>
<evidence type="ECO:0000256" key="4">
    <source>
        <dbReference type="ARBA" id="ARBA00022737"/>
    </source>
</evidence>
<proteinExistence type="predicted"/>
<dbReference type="InterPro" id="IPR000644">
    <property type="entry name" value="CBS_dom"/>
</dbReference>
<evidence type="ECO:0000256" key="8">
    <source>
        <dbReference type="SAM" id="MobiDB-lite"/>
    </source>
</evidence>
<evidence type="ECO:0000313" key="11">
    <source>
        <dbReference type="EMBL" id="CAC35699.1"/>
    </source>
</evidence>
<dbReference type="PROSITE" id="PS51846">
    <property type="entry name" value="CNNM"/>
    <property type="match status" value="1"/>
</dbReference>
<feature type="compositionally biased region" description="Polar residues" evidence="8">
    <location>
        <begin position="364"/>
        <end position="380"/>
    </location>
</feature>
<keyword evidence="5 7" id="KW-1133">Transmembrane helix</keyword>
<dbReference type="Pfam" id="PF00571">
    <property type="entry name" value="CBS"/>
    <property type="match status" value="2"/>
</dbReference>
<evidence type="ECO:0000259" key="10">
    <source>
        <dbReference type="PROSITE" id="PS51846"/>
    </source>
</evidence>
<evidence type="ECO:0000256" key="6">
    <source>
        <dbReference type="ARBA" id="ARBA00023136"/>
    </source>
</evidence>
<dbReference type="GO" id="GO:0005886">
    <property type="term" value="C:plasma membrane"/>
    <property type="evidence" value="ECO:0007669"/>
    <property type="project" value="UniProtKB-SubCell"/>
</dbReference>
<evidence type="ECO:0000256" key="7">
    <source>
        <dbReference type="PROSITE-ProRule" id="PRU01193"/>
    </source>
</evidence>
<feature type="region of interest" description="Disordered" evidence="8">
    <location>
        <begin position="352"/>
        <end position="380"/>
    </location>
</feature>
<dbReference type="CDD" id="cd04590">
    <property type="entry name" value="CBS_pair_CorC_HlyC_assoc"/>
    <property type="match status" value="1"/>
</dbReference>
<keyword evidence="3 7" id="KW-0812">Transmembrane</keyword>
<feature type="transmembrane region" description="Helical" evidence="9">
    <location>
        <begin position="99"/>
        <end position="119"/>
    </location>
</feature>
<feature type="transmembrane region" description="Helical" evidence="9">
    <location>
        <begin position="139"/>
        <end position="160"/>
    </location>
</feature>
<dbReference type="PANTHER" id="PTHR43099">
    <property type="entry name" value="UPF0053 PROTEIN YRKA"/>
    <property type="match status" value="1"/>
</dbReference>
<reference evidence="11" key="2">
    <citation type="journal article" date="2002" name="Trends Microbiol.">
        <title>Versatile persistence pathways for pathogens of animals and plants.</title>
        <authorList>
            <person name="Vereecke D."/>
            <person name="Cornelis K."/>
            <person name="Temmerman W."/>
            <person name="Holsters M."/>
            <person name="Goethals K."/>
        </authorList>
    </citation>
    <scope>NUCLEOTIDE SEQUENCE</scope>
    <source>
        <strain evidence="11">D188</strain>
    </source>
</reference>
<evidence type="ECO:0000256" key="2">
    <source>
        <dbReference type="ARBA" id="ARBA00022475"/>
    </source>
</evidence>
<sequence length="380" mass="40287">MGDFLGVGLAVLLLAGNAFFVGAEFALISARRDRLEALLAQGKKRAQSVIEAGQNLSQMLAAAQLGITICSILLGRVAEPAVAHLIEVPLELVGIPGSFLHPIAFAIALTLVVVLHILVGEMVPKNIAIAGPESTAMVLVPIHLMFIQGGVALISFYNLCANLTLRMLRIEPKDELSSSVSAVELSQMIGESRSEGLIDAEEHRRLRQALETSGRTVAEVLIPSHQVRSIELSGPDHTLGPTLGSVERAVIETGFSRYPVRDASGSLVGYLHLKDVLDDMADDSAGPETVIPRSDVRALPVVSIDTVLDDALTKLRRASSHLGAVHDATGATVGIVALEDLVEEFVGTVRDGTHRVTGPRPGQSAPTGTRGTSEWANRQL</sequence>
<reference evidence="11" key="1">
    <citation type="journal article" date="2002" name="J. Bacteriol.">
        <title>Chromosomal locus that affects pathogenicity of Rhodococcus fascians.</title>
        <authorList>
            <person name="Vereecke D.M."/>
            <person name="Cornelis K."/>
            <person name="Temmerman W."/>
            <person name="Jaziri M."/>
            <person name="Van Montagu M."/>
            <person name="Holsters M."/>
            <person name="Goethals K."/>
        </authorList>
    </citation>
    <scope>NUCLEOTIDE SEQUENCE</scope>
    <source>
        <strain evidence="11">D188</strain>
    </source>
</reference>
<dbReference type="AlphaFoldDB" id="Q9AE57"/>
<dbReference type="Gene3D" id="3.10.580.10">
    <property type="entry name" value="CBS-domain"/>
    <property type="match status" value="1"/>
</dbReference>
<comment type="subcellular location">
    <subcellularLocation>
        <location evidence="1">Cell membrane</location>
        <topology evidence="1">Multi-pass membrane protein</topology>
    </subcellularLocation>
</comment>
<evidence type="ECO:0000256" key="3">
    <source>
        <dbReference type="ARBA" id="ARBA00022692"/>
    </source>
</evidence>
<keyword evidence="4" id="KW-0677">Repeat</keyword>
<dbReference type="InterPro" id="IPR044751">
    <property type="entry name" value="Ion_transp-like_CBS"/>
</dbReference>
<dbReference type="PANTHER" id="PTHR43099:SF5">
    <property type="entry name" value="HLYC_CORC FAMILY TRANSPORTER"/>
    <property type="match status" value="1"/>
</dbReference>
<dbReference type="InterPro" id="IPR046342">
    <property type="entry name" value="CBS_dom_sf"/>
</dbReference>
<feature type="domain" description="CNNM transmembrane" evidence="10">
    <location>
        <begin position="1"/>
        <end position="202"/>
    </location>
</feature>
<evidence type="ECO:0000256" key="9">
    <source>
        <dbReference type="SAM" id="Phobius"/>
    </source>
</evidence>
<evidence type="ECO:0000256" key="5">
    <source>
        <dbReference type="ARBA" id="ARBA00022989"/>
    </source>
</evidence>
<accession>Q9AE57</accession>
<organism evidence="11">
    <name type="scientific">Rhodococcoides fascians</name>
    <name type="common">Rhodococcus fascians</name>
    <dbReference type="NCBI Taxonomy" id="1828"/>
    <lineage>
        <taxon>Bacteria</taxon>
        <taxon>Bacillati</taxon>
        <taxon>Actinomycetota</taxon>
        <taxon>Actinomycetes</taxon>
        <taxon>Mycobacteriales</taxon>
        <taxon>Nocardiaceae</taxon>
        <taxon>Rhodococcoides</taxon>
    </lineage>
</organism>
<keyword evidence="2" id="KW-1003">Cell membrane</keyword>
<dbReference type="SUPFAM" id="SSF54631">
    <property type="entry name" value="CBS-domain pair"/>
    <property type="match status" value="1"/>
</dbReference>
<dbReference type="InterPro" id="IPR051676">
    <property type="entry name" value="UPF0053_domain"/>
</dbReference>
<keyword evidence="6 7" id="KW-0472">Membrane</keyword>
<protein>
    <submittedName>
        <fullName evidence="11">Putative integral membrane protein</fullName>
    </submittedName>
</protein>
<dbReference type="InterPro" id="IPR002550">
    <property type="entry name" value="CNNM"/>
</dbReference>